<accession>A0A4P7C1M2</accession>
<evidence type="ECO:0000256" key="2">
    <source>
        <dbReference type="ARBA" id="ARBA00022505"/>
    </source>
</evidence>
<name>A0A4P7C1M2_9GAMM</name>
<organism evidence="7 8">
    <name type="scientific">Nitrosococcus wardiae</name>
    <dbReference type="NCBI Taxonomy" id="1814290"/>
    <lineage>
        <taxon>Bacteria</taxon>
        <taxon>Pseudomonadati</taxon>
        <taxon>Pseudomonadota</taxon>
        <taxon>Gammaproteobacteria</taxon>
        <taxon>Chromatiales</taxon>
        <taxon>Chromatiaceae</taxon>
        <taxon>Nitrosococcus</taxon>
    </lineage>
</organism>
<dbReference type="InterPro" id="IPR005066">
    <property type="entry name" value="MoCF_OxRdtse_dimer"/>
</dbReference>
<dbReference type="PRINTS" id="PR00407">
    <property type="entry name" value="EUMOPTERIN"/>
</dbReference>
<feature type="domain" description="Oxidoreductase molybdopterin-binding" evidence="5">
    <location>
        <begin position="123"/>
        <end position="293"/>
    </location>
</feature>
<dbReference type="AlphaFoldDB" id="A0A4P7C1M2"/>
<dbReference type="GO" id="GO:0043546">
    <property type="term" value="F:molybdopterin cofactor binding"/>
    <property type="evidence" value="ECO:0007669"/>
    <property type="project" value="TreeGrafter"/>
</dbReference>
<dbReference type="Gene3D" id="3.90.420.10">
    <property type="entry name" value="Oxidoreductase, molybdopterin-binding domain"/>
    <property type="match status" value="1"/>
</dbReference>
<keyword evidence="3" id="KW-0479">Metal-binding</keyword>
<dbReference type="InterPro" id="IPR014756">
    <property type="entry name" value="Ig_E-set"/>
</dbReference>
<evidence type="ECO:0000259" key="5">
    <source>
        <dbReference type="Pfam" id="PF00174"/>
    </source>
</evidence>
<evidence type="ECO:0000256" key="3">
    <source>
        <dbReference type="ARBA" id="ARBA00022723"/>
    </source>
</evidence>
<dbReference type="Proteomes" id="UP000294325">
    <property type="component" value="Chromosome"/>
</dbReference>
<dbReference type="Pfam" id="PF00174">
    <property type="entry name" value="Oxidored_molyb"/>
    <property type="match status" value="1"/>
</dbReference>
<dbReference type="Pfam" id="PF03404">
    <property type="entry name" value="Mo-co_dimer"/>
    <property type="match status" value="1"/>
</dbReference>
<dbReference type="SUPFAM" id="SSF81296">
    <property type="entry name" value="E set domains"/>
    <property type="match status" value="1"/>
</dbReference>
<dbReference type="OrthoDB" id="9795587at2"/>
<evidence type="ECO:0000313" key="7">
    <source>
        <dbReference type="EMBL" id="QBQ55537.1"/>
    </source>
</evidence>
<dbReference type="CDD" id="cd02110">
    <property type="entry name" value="SO_family_Moco_dimer"/>
    <property type="match status" value="1"/>
</dbReference>
<dbReference type="SUPFAM" id="SSF56524">
    <property type="entry name" value="Oxidoreductase molybdopterin-binding domain"/>
    <property type="match status" value="1"/>
</dbReference>
<sequence>MEQGKRIKKGIHELYATDPLEADKMLWGREVNPFTRRGFLKKSALFAMSAVLGAHIPFWRNMPGGLIPVVLADSTEPFQLPGKHPDLVILNDRPVNAETPAHLLDDPITPADKLFVRNNGIPPQDIDINHWTLTITGESAKKTVSYTLEELKTKFKNYTYQLTLECGGNGRSEFHPPAPGNQWTVGAVGSPEWTGVRLGEVLKSAGIEEDAIYIGYYGKDTHLSGTPHKVPISRGVPISKALEPHSLIAWAINGEDLPLLNGYPLRLVCPGWPASTSGKWLEKIVIRNQIHDGTKMGGYSYRVPCHPVAPGAKVPEEEMCIIESMPVKSIITSPRSGAMLKLGQYLKLRGHAWAGDLSVSAMEVSIDFGATWQHCSLRAPKNPYAWQHWETTINFPERGYYEVWARATDDNGKMQPMLVPGWNPKGYLNNACHRIAVKIL</sequence>
<reference evidence="7 8" key="1">
    <citation type="submission" date="2019-03" db="EMBL/GenBank/DDBJ databases">
        <title>The genome sequence of Nitrosococcus wardiae strain D1FHST reveals the archetypal metabolic capacity of ammonia-oxidizing Gammaproteobacteria.</title>
        <authorList>
            <person name="Wang L."/>
            <person name="Lim C.K."/>
            <person name="Hanson T.E."/>
            <person name="Dang H."/>
            <person name="Klotz M.G."/>
        </authorList>
    </citation>
    <scope>NUCLEOTIDE SEQUENCE [LARGE SCALE GENOMIC DNA]</scope>
    <source>
        <strain evidence="7 8">D1FHS</strain>
    </source>
</reference>
<evidence type="ECO:0000256" key="1">
    <source>
        <dbReference type="ARBA" id="ARBA00001924"/>
    </source>
</evidence>
<dbReference type="EMBL" id="CP038033">
    <property type="protein sequence ID" value="QBQ55537.1"/>
    <property type="molecule type" value="Genomic_DNA"/>
</dbReference>
<dbReference type="GO" id="GO:0030151">
    <property type="term" value="F:molybdenum ion binding"/>
    <property type="evidence" value="ECO:0007669"/>
    <property type="project" value="InterPro"/>
</dbReference>
<dbReference type="InterPro" id="IPR008335">
    <property type="entry name" value="Mopterin_OxRdtase_euk"/>
</dbReference>
<comment type="cofactor">
    <cofactor evidence="1">
        <name>Mo-molybdopterin</name>
        <dbReference type="ChEBI" id="CHEBI:71302"/>
    </cofactor>
</comment>
<keyword evidence="8" id="KW-1185">Reference proteome</keyword>
<evidence type="ECO:0000313" key="8">
    <source>
        <dbReference type="Proteomes" id="UP000294325"/>
    </source>
</evidence>
<dbReference type="PANTHER" id="PTHR19372">
    <property type="entry name" value="SULFITE REDUCTASE"/>
    <property type="match status" value="1"/>
</dbReference>
<feature type="domain" description="Moybdenum cofactor oxidoreductase dimerisation" evidence="6">
    <location>
        <begin position="321"/>
        <end position="438"/>
    </location>
</feature>
<protein>
    <submittedName>
        <fullName evidence="7">Molybdopterin containing oxidoreductase</fullName>
    </submittedName>
</protein>
<dbReference type="RefSeq" id="WP_134358796.1">
    <property type="nucleotide sequence ID" value="NZ_CP038033.1"/>
</dbReference>
<proteinExistence type="predicted"/>
<dbReference type="Gene3D" id="2.60.40.650">
    <property type="match status" value="1"/>
</dbReference>
<dbReference type="InterPro" id="IPR000572">
    <property type="entry name" value="OxRdtase_Mopterin-bd_dom"/>
</dbReference>
<dbReference type="PANTHER" id="PTHR19372:SF7">
    <property type="entry name" value="SULFITE OXIDASE, MITOCHONDRIAL"/>
    <property type="match status" value="1"/>
</dbReference>
<dbReference type="KEGG" id="nwr:E3U44_14230"/>
<keyword evidence="4" id="KW-0560">Oxidoreductase</keyword>
<gene>
    <name evidence="7" type="ORF">E3U44_14230</name>
</gene>
<evidence type="ECO:0000259" key="6">
    <source>
        <dbReference type="Pfam" id="PF03404"/>
    </source>
</evidence>
<dbReference type="GO" id="GO:0020037">
    <property type="term" value="F:heme binding"/>
    <property type="evidence" value="ECO:0007669"/>
    <property type="project" value="TreeGrafter"/>
</dbReference>
<evidence type="ECO:0000256" key="4">
    <source>
        <dbReference type="ARBA" id="ARBA00023002"/>
    </source>
</evidence>
<dbReference type="GO" id="GO:0006790">
    <property type="term" value="P:sulfur compound metabolic process"/>
    <property type="evidence" value="ECO:0007669"/>
    <property type="project" value="TreeGrafter"/>
</dbReference>
<keyword evidence="2" id="KW-0500">Molybdenum</keyword>
<dbReference type="GO" id="GO:0008482">
    <property type="term" value="F:sulfite oxidase activity"/>
    <property type="evidence" value="ECO:0007669"/>
    <property type="project" value="TreeGrafter"/>
</dbReference>
<dbReference type="InterPro" id="IPR036374">
    <property type="entry name" value="OxRdtase_Mopterin-bd_sf"/>
</dbReference>